<dbReference type="EMBL" id="JAPFQN010000010">
    <property type="protein sequence ID" value="MCX2745490.1"/>
    <property type="molecule type" value="Genomic_DNA"/>
</dbReference>
<dbReference type="Pfam" id="PF00072">
    <property type="entry name" value="Response_reg"/>
    <property type="match status" value="1"/>
</dbReference>
<organism evidence="3 4">
    <name type="scientific">Mangrovivirga halotolerans</name>
    <dbReference type="NCBI Taxonomy" id="2993936"/>
    <lineage>
        <taxon>Bacteria</taxon>
        <taxon>Pseudomonadati</taxon>
        <taxon>Bacteroidota</taxon>
        <taxon>Cytophagia</taxon>
        <taxon>Cytophagales</taxon>
        <taxon>Mangrovivirgaceae</taxon>
        <taxon>Mangrovivirga</taxon>
    </lineage>
</organism>
<evidence type="ECO:0000259" key="2">
    <source>
        <dbReference type="PROSITE" id="PS50110"/>
    </source>
</evidence>
<protein>
    <submittedName>
        <fullName evidence="3">Response regulator</fullName>
    </submittedName>
</protein>
<comment type="caution">
    <text evidence="3">The sequence shown here is derived from an EMBL/GenBank/DDBJ whole genome shotgun (WGS) entry which is preliminary data.</text>
</comment>
<name>A0ABT3RUP2_9BACT</name>
<dbReference type="PANTHER" id="PTHR43228">
    <property type="entry name" value="TWO-COMPONENT RESPONSE REGULATOR"/>
    <property type="match status" value="1"/>
</dbReference>
<dbReference type="Gene3D" id="3.40.50.2300">
    <property type="match status" value="1"/>
</dbReference>
<gene>
    <name evidence="3" type="ORF">OO013_16540</name>
</gene>
<dbReference type="Proteomes" id="UP001209885">
    <property type="component" value="Unassembled WGS sequence"/>
</dbReference>
<dbReference type="PANTHER" id="PTHR43228:SF1">
    <property type="entry name" value="TWO-COMPONENT RESPONSE REGULATOR ARR22"/>
    <property type="match status" value="1"/>
</dbReference>
<dbReference type="RefSeq" id="WP_266058080.1">
    <property type="nucleotide sequence ID" value="NZ_JAPFQN010000010.1"/>
</dbReference>
<dbReference type="PROSITE" id="PS50110">
    <property type="entry name" value="RESPONSE_REGULATORY"/>
    <property type="match status" value="1"/>
</dbReference>
<keyword evidence="4" id="KW-1185">Reference proteome</keyword>
<dbReference type="InterPro" id="IPR052048">
    <property type="entry name" value="ST_Response_Regulator"/>
</dbReference>
<evidence type="ECO:0000313" key="3">
    <source>
        <dbReference type="EMBL" id="MCX2745490.1"/>
    </source>
</evidence>
<feature type="modified residue" description="4-aspartylphosphate" evidence="1">
    <location>
        <position position="53"/>
    </location>
</feature>
<reference evidence="3 4" key="1">
    <citation type="submission" date="2022-11" db="EMBL/GenBank/DDBJ databases">
        <title>The characterization of three novel Bacteroidetes species and genomic analysis of their roles in tidal elemental geochemical cycles.</title>
        <authorList>
            <person name="Ma K."/>
        </authorList>
    </citation>
    <scope>NUCLEOTIDE SEQUENCE [LARGE SCALE GENOMIC DNA]</scope>
    <source>
        <strain evidence="3 4">M17</strain>
    </source>
</reference>
<keyword evidence="1" id="KW-0597">Phosphoprotein</keyword>
<dbReference type="InterPro" id="IPR011006">
    <property type="entry name" value="CheY-like_superfamily"/>
</dbReference>
<evidence type="ECO:0000256" key="1">
    <source>
        <dbReference type="PROSITE-ProRule" id="PRU00169"/>
    </source>
</evidence>
<accession>A0ABT3RUP2</accession>
<proteinExistence type="predicted"/>
<sequence length="120" mass="13861">MSKILLVEDDEVTNFLSKSVLKSAGFEKIDEALNGMEAYERIQIECPDIIFLDINMPVMDGWEFLEEKKEKAQCENVKIIMLTSSPHPADKKKARSYPCVIEYFEKPLTNEKVEKLKTMI</sequence>
<dbReference type="SMART" id="SM00448">
    <property type="entry name" value="REC"/>
    <property type="match status" value="1"/>
</dbReference>
<dbReference type="CDD" id="cd17546">
    <property type="entry name" value="REC_hyHK_CKI1_RcsC-like"/>
    <property type="match status" value="1"/>
</dbReference>
<feature type="domain" description="Response regulatory" evidence="2">
    <location>
        <begin position="3"/>
        <end position="120"/>
    </location>
</feature>
<evidence type="ECO:0000313" key="4">
    <source>
        <dbReference type="Proteomes" id="UP001209885"/>
    </source>
</evidence>
<dbReference type="SUPFAM" id="SSF52172">
    <property type="entry name" value="CheY-like"/>
    <property type="match status" value="1"/>
</dbReference>
<dbReference type="InterPro" id="IPR001789">
    <property type="entry name" value="Sig_transdc_resp-reg_receiver"/>
</dbReference>